<protein>
    <submittedName>
        <fullName evidence="3">Uncharacterized protein</fullName>
    </submittedName>
</protein>
<dbReference type="PANTHER" id="PTHR36694:SF11">
    <property type="entry name" value="LP21121P-RELATED"/>
    <property type="match status" value="1"/>
</dbReference>
<keyword evidence="4" id="KW-1185">Reference proteome</keyword>
<keyword evidence="2" id="KW-1133">Transmembrane helix</keyword>
<dbReference type="EMBL" id="LR900851">
    <property type="protein sequence ID" value="CAD7247095.1"/>
    <property type="molecule type" value="Genomic_DNA"/>
</dbReference>
<dbReference type="Proteomes" id="UP000677054">
    <property type="component" value="Unassembled WGS sequence"/>
</dbReference>
<feature type="compositionally biased region" description="Basic residues" evidence="1">
    <location>
        <begin position="368"/>
        <end position="381"/>
    </location>
</feature>
<reference evidence="3" key="1">
    <citation type="submission" date="2020-11" db="EMBL/GenBank/DDBJ databases">
        <authorList>
            <person name="Tran Van P."/>
        </authorList>
    </citation>
    <scope>NUCLEOTIDE SEQUENCE</scope>
</reference>
<evidence type="ECO:0000256" key="1">
    <source>
        <dbReference type="SAM" id="MobiDB-lite"/>
    </source>
</evidence>
<evidence type="ECO:0000313" key="4">
    <source>
        <dbReference type="Proteomes" id="UP000677054"/>
    </source>
</evidence>
<evidence type="ECO:0000256" key="2">
    <source>
        <dbReference type="SAM" id="Phobius"/>
    </source>
</evidence>
<dbReference type="EMBL" id="CAJPEV010001334">
    <property type="protein sequence ID" value="CAG0892101.1"/>
    <property type="molecule type" value="Genomic_DNA"/>
</dbReference>
<proteinExistence type="predicted"/>
<feature type="transmembrane region" description="Helical" evidence="2">
    <location>
        <begin position="16"/>
        <end position="37"/>
    </location>
</feature>
<dbReference type="PANTHER" id="PTHR36694">
    <property type="entry name" value="PASIFLORA 1, ISOFORM A-RELATED"/>
    <property type="match status" value="1"/>
</dbReference>
<accession>A0A7R8XCL7</accession>
<gene>
    <name evidence="3" type="ORF">DSTB1V02_LOCUS6933</name>
</gene>
<feature type="transmembrane region" description="Helical" evidence="2">
    <location>
        <begin position="300"/>
        <end position="320"/>
    </location>
</feature>
<feature type="transmembrane region" description="Helical" evidence="2">
    <location>
        <begin position="58"/>
        <end position="84"/>
    </location>
</feature>
<dbReference type="AlphaFoldDB" id="A0A7R8XCL7"/>
<sequence length="402" mass="45251">MVWVKTFCGCVSTRKGSIVIATIALALAIPSLLLLGIDLRSYLAYAHSNGFDGSQLRTYKAIMITAISLLATYAISSFILMIAAEKNLRTMHLPWLLLHPLITGVVMALLTYVAWLIGYDYSMSAARRIYTVLLVFSIFISFWIMIYLWVVVMSNYQRLESVPDSYATPLIQTDEWHHLGDGWQRRQDQYRYDDGNGSRFGVGAVIGMTLLSTEIRRIAKPVADGTTRENAGSGPVSPQRGTGFTSERGMSSSGGMEFIMSKIYKGIIITTLVLTILHALSSFVLILAAEINLRCLYWPWLVLHPLLMMALMVLLGYSYYAAPFDGYPLVFVIVIFTLFYLVVVKNYVRLGRTKTDDAESLLEDTERPRRHHQRMRTARGKRPWDAMLPAGRSSTPPPEYSD</sequence>
<feature type="region of interest" description="Disordered" evidence="1">
    <location>
        <begin position="224"/>
        <end position="250"/>
    </location>
</feature>
<feature type="transmembrane region" description="Helical" evidence="2">
    <location>
        <begin position="96"/>
        <end position="117"/>
    </location>
</feature>
<keyword evidence="2" id="KW-0472">Membrane</keyword>
<feature type="region of interest" description="Disordered" evidence="1">
    <location>
        <begin position="361"/>
        <end position="402"/>
    </location>
</feature>
<feature type="transmembrane region" description="Helical" evidence="2">
    <location>
        <begin position="263"/>
        <end position="288"/>
    </location>
</feature>
<keyword evidence="2" id="KW-0812">Transmembrane</keyword>
<name>A0A7R8XCL7_9CRUS</name>
<feature type="transmembrane region" description="Helical" evidence="2">
    <location>
        <begin position="326"/>
        <end position="344"/>
    </location>
</feature>
<organism evidence="3">
    <name type="scientific">Darwinula stevensoni</name>
    <dbReference type="NCBI Taxonomy" id="69355"/>
    <lineage>
        <taxon>Eukaryota</taxon>
        <taxon>Metazoa</taxon>
        <taxon>Ecdysozoa</taxon>
        <taxon>Arthropoda</taxon>
        <taxon>Crustacea</taxon>
        <taxon>Oligostraca</taxon>
        <taxon>Ostracoda</taxon>
        <taxon>Podocopa</taxon>
        <taxon>Podocopida</taxon>
        <taxon>Darwinulocopina</taxon>
        <taxon>Darwinuloidea</taxon>
        <taxon>Darwinulidae</taxon>
        <taxon>Darwinula</taxon>
    </lineage>
</organism>
<evidence type="ECO:0000313" key="3">
    <source>
        <dbReference type="EMBL" id="CAD7247095.1"/>
    </source>
</evidence>
<feature type="transmembrane region" description="Helical" evidence="2">
    <location>
        <begin position="129"/>
        <end position="150"/>
    </location>
</feature>